<dbReference type="SUPFAM" id="SSF49599">
    <property type="entry name" value="TRAF domain-like"/>
    <property type="match status" value="1"/>
</dbReference>
<evidence type="ECO:0000256" key="1">
    <source>
        <dbReference type="SAM" id="SignalP"/>
    </source>
</evidence>
<dbReference type="SUPFAM" id="SSF54695">
    <property type="entry name" value="POZ domain"/>
    <property type="match status" value="1"/>
</dbReference>
<organism evidence="3 4">
    <name type="scientific">Glossina pallidipes</name>
    <name type="common">Tsetse fly</name>
    <dbReference type="NCBI Taxonomy" id="7398"/>
    <lineage>
        <taxon>Eukaryota</taxon>
        <taxon>Metazoa</taxon>
        <taxon>Ecdysozoa</taxon>
        <taxon>Arthropoda</taxon>
        <taxon>Hexapoda</taxon>
        <taxon>Insecta</taxon>
        <taxon>Pterygota</taxon>
        <taxon>Neoptera</taxon>
        <taxon>Endopterygota</taxon>
        <taxon>Diptera</taxon>
        <taxon>Brachycera</taxon>
        <taxon>Muscomorpha</taxon>
        <taxon>Hippoboscoidea</taxon>
        <taxon>Glossinidae</taxon>
        <taxon>Glossina</taxon>
    </lineage>
</organism>
<dbReference type="InterPro" id="IPR011333">
    <property type="entry name" value="SKP1/BTB/POZ_sf"/>
</dbReference>
<accession>A0A1A9Z2J4</accession>
<dbReference type="AlphaFoldDB" id="A0A1A9Z2J4"/>
<dbReference type="Gene3D" id="3.30.710.10">
    <property type="entry name" value="Potassium Channel Kv1.1, Chain A"/>
    <property type="match status" value="1"/>
</dbReference>
<reference evidence="3" key="2">
    <citation type="submission" date="2020-05" db="UniProtKB">
        <authorList>
            <consortium name="EnsemblMetazoa"/>
        </authorList>
    </citation>
    <scope>IDENTIFICATION</scope>
    <source>
        <strain evidence="3">IAEA</strain>
    </source>
</reference>
<dbReference type="PANTHER" id="PTHR46162">
    <property type="entry name" value="TRAF-LIKE FAMILY PROTEIN"/>
    <property type="match status" value="1"/>
</dbReference>
<dbReference type="VEuPathDB" id="VectorBase:GPAI001770"/>
<name>A0A1A9Z2J4_GLOPL</name>
<feature type="chain" id="PRO_5008402507" evidence="1">
    <location>
        <begin position="25"/>
        <end position="277"/>
    </location>
</feature>
<evidence type="ECO:0000313" key="3">
    <source>
        <dbReference type="EnsemblMetazoa" id="GPAI001770-PA"/>
    </source>
</evidence>
<dbReference type="InterPro" id="IPR000210">
    <property type="entry name" value="BTB/POZ_dom"/>
</dbReference>
<feature type="domain" description="MATH" evidence="2">
    <location>
        <begin position="62"/>
        <end position="188"/>
    </location>
</feature>
<dbReference type="InterPro" id="IPR002083">
    <property type="entry name" value="MATH/TRAF_dom"/>
</dbReference>
<protein>
    <submittedName>
        <fullName evidence="3">MATH domain-containing protein</fullName>
    </submittedName>
</protein>
<dbReference type="InterPro" id="IPR008974">
    <property type="entry name" value="TRAF-like"/>
</dbReference>
<dbReference type="Proteomes" id="UP000092445">
    <property type="component" value="Unassembled WGS sequence"/>
</dbReference>
<dbReference type="PROSITE" id="PS50144">
    <property type="entry name" value="MATH"/>
    <property type="match status" value="1"/>
</dbReference>
<evidence type="ECO:0000259" key="2">
    <source>
        <dbReference type="PROSITE" id="PS50144"/>
    </source>
</evidence>
<keyword evidence="4" id="KW-1185">Reference proteome</keyword>
<feature type="signal peptide" evidence="1">
    <location>
        <begin position="1"/>
        <end position="24"/>
    </location>
</feature>
<dbReference type="Pfam" id="PF00651">
    <property type="entry name" value="BTB"/>
    <property type="match status" value="1"/>
</dbReference>
<dbReference type="Pfam" id="PF22486">
    <property type="entry name" value="MATH_2"/>
    <property type="match status" value="1"/>
</dbReference>
<proteinExistence type="predicted"/>
<keyword evidence="1" id="KW-0732">Signal</keyword>
<sequence>LSAKRFISILLIFLLLLNKLLVNGHLVIQASEACGNLKGRSNTMASLPAENNVGHTEVKVDKSVFTWTIGNFNIWCNDMGECRETLLSPTFSSGTNNKLKWQLKLDIVDEKQLSLFLHCKTPSVKAKCKLSILNVKREEENVRKEEKVRRFSENQLSWGYNDFISTNALLKKPKDLTPDDKLTIICEIGEVTIVNISDPIRPEELKIIRNKVIENKLSVDFSKLFKNKKFSDVTLAVGEHEIKAHKIILVGKWEKQKSFKLYCNVVHWVEEWIEAKN</sequence>
<evidence type="ECO:0000313" key="4">
    <source>
        <dbReference type="Proteomes" id="UP000092445"/>
    </source>
</evidence>
<reference evidence="4" key="1">
    <citation type="submission" date="2014-03" db="EMBL/GenBank/DDBJ databases">
        <authorList>
            <person name="Aksoy S."/>
            <person name="Warren W."/>
            <person name="Wilson R.K."/>
        </authorList>
    </citation>
    <scope>NUCLEOTIDE SEQUENCE [LARGE SCALE GENOMIC DNA]</scope>
    <source>
        <strain evidence="4">IAEA</strain>
    </source>
</reference>
<dbReference type="Gene3D" id="2.60.210.10">
    <property type="entry name" value="Apoptosis, Tumor Necrosis Factor Receptor Associated Protein 2, Chain A"/>
    <property type="match status" value="1"/>
</dbReference>
<dbReference type="PANTHER" id="PTHR46162:SF40">
    <property type="entry name" value="TRAF-LIKE FAMILY PROTEIN"/>
    <property type="match status" value="1"/>
</dbReference>
<dbReference type="STRING" id="7398.A0A1A9Z2J4"/>
<dbReference type="EnsemblMetazoa" id="GPAI001770-RA">
    <property type="protein sequence ID" value="GPAI001770-PA"/>
    <property type="gene ID" value="GPAI001770"/>
</dbReference>